<organism evidence="2 3">
    <name type="scientific">Podospora pseudocomata</name>
    <dbReference type="NCBI Taxonomy" id="2093779"/>
    <lineage>
        <taxon>Eukaryota</taxon>
        <taxon>Fungi</taxon>
        <taxon>Dikarya</taxon>
        <taxon>Ascomycota</taxon>
        <taxon>Pezizomycotina</taxon>
        <taxon>Sordariomycetes</taxon>
        <taxon>Sordariomycetidae</taxon>
        <taxon>Sordariales</taxon>
        <taxon>Podosporaceae</taxon>
        <taxon>Podospora</taxon>
    </lineage>
</organism>
<evidence type="ECO:0000256" key="1">
    <source>
        <dbReference type="SAM" id="MobiDB-lite"/>
    </source>
</evidence>
<proteinExistence type="predicted"/>
<dbReference type="GeneID" id="87903868"/>
<dbReference type="EMBL" id="JAFFHA010000008">
    <property type="protein sequence ID" value="KAK4651573.1"/>
    <property type="molecule type" value="Genomic_DNA"/>
</dbReference>
<sequence length="306" mass="34273">MVWMASRRQRYMMRHPGDDDSDQVMMSSSTKNDAFAVTNSMARADAITMELTQQRQKQRRFEEMAQTSVSGGDADTEAVLPELRVTSQTGIWTVSDILELVKHLIQYGDRCARYQDAVTTVPAKRDIHEKPPEPPAKPVDLHNIEDLTFELFSTVIRLALALQDHGTTFKKLARPVQLLATVRLERIKQLDALCERAFPSSSSACKHTCESCNSKSNNNNAHVPTETNSDMDSQKVAVAVAQQVEQLIANKLDAAQSAIVQDFQSHVSAAIKEEVARLVEQVERDMVQKIKDEVQRRLAEAQADQP</sequence>
<evidence type="ECO:0000313" key="2">
    <source>
        <dbReference type="EMBL" id="KAK4651573.1"/>
    </source>
</evidence>
<accession>A0ABR0G793</accession>
<gene>
    <name evidence="2" type="ORF">QC762_0094120</name>
</gene>
<protein>
    <submittedName>
        <fullName evidence="2">Uncharacterized protein</fullName>
    </submittedName>
</protein>
<reference evidence="2 3" key="1">
    <citation type="journal article" date="2023" name="bioRxiv">
        <title>High-quality genome assemblies of four members of thePodospora anserinaspecies complex.</title>
        <authorList>
            <person name="Ament-Velasquez S.L."/>
            <person name="Vogan A.A."/>
            <person name="Wallerman O."/>
            <person name="Hartmann F."/>
            <person name="Gautier V."/>
            <person name="Silar P."/>
            <person name="Giraud T."/>
            <person name="Johannesson H."/>
        </authorList>
    </citation>
    <scope>NUCLEOTIDE SEQUENCE [LARGE SCALE GENOMIC DNA]</scope>
    <source>
        <strain evidence="2 3">CBS 415.72m</strain>
    </source>
</reference>
<keyword evidence="3" id="KW-1185">Reference proteome</keyword>
<dbReference type="RefSeq" id="XP_062740548.1">
    <property type="nucleotide sequence ID" value="XM_062884091.1"/>
</dbReference>
<feature type="compositionally biased region" description="Polar residues" evidence="1">
    <location>
        <begin position="221"/>
        <end position="230"/>
    </location>
</feature>
<feature type="compositionally biased region" description="Low complexity" evidence="1">
    <location>
        <begin position="211"/>
        <end position="220"/>
    </location>
</feature>
<comment type="caution">
    <text evidence="2">The sequence shown here is derived from an EMBL/GenBank/DDBJ whole genome shotgun (WGS) entry which is preliminary data.</text>
</comment>
<evidence type="ECO:0000313" key="3">
    <source>
        <dbReference type="Proteomes" id="UP001323405"/>
    </source>
</evidence>
<dbReference type="Proteomes" id="UP001323405">
    <property type="component" value="Unassembled WGS sequence"/>
</dbReference>
<feature type="region of interest" description="Disordered" evidence="1">
    <location>
        <begin position="210"/>
        <end position="230"/>
    </location>
</feature>
<name>A0ABR0G793_9PEZI</name>